<proteinExistence type="predicted"/>
<name>A0ABT5MKR9_9BURK</name>
<dbReference type="Proteomes" id="UP001528672">
    <property type="component" value="Unassembled WGS sequence"/>
</dbReference>
<dbReference type="PIRSF" id="PIRSF029285">
    <property type="entry name" value="Aminopept"/>
    <property type="match status" value="1"/>
</dbReference>
<keyword evidence="3" id="KW-1185">Reference proteome</keyword>
<dbReference type="InterPro" id="IPR014553">
    <property type="entry name" value="Aminopept"/>
</dbReference>
<sequence>MPSRVFPLRRGLAACLLVLALLGLSGCAQFGYYWQSVSGHLKLMQAARPIDDWLADPQTPAPLQTQLRSAVHLRRYAVQALGLPDNASYQRYADLKRPAAVWNVTAAEPLSLTLRTWCFPVTGCIGYRGYYDPAEAQAMGQTLQAQGLETLVYGVPTYSTLGWLNWLGGDPLLNTFIGYPEGELARLIFHELAHQVVYVHDDTTFNESFATAVEQLGVRQWLNEQASPSAREAYARSDRQRREFRQLVRETRKALLDIYRAPRPPAQVEQRPPGPSSEQTDTTPPRHWTGTPEQAQEALSRKSETMALFRTRYAELRSQWGLQPDQRSGYDLWVAQANNASFGTQAAYDALVPAFERLFEQVRQKHAQPWPAFYDAVRQLAPLTAEQRRQALPTPYRAAPGD</sequence>
<reference evidence="2 3" key="1">
    <citation type="submission" date="2023-02" db="EMBL/GenBank/DDBJ databases">
        <title>Bacterial whole genome sequence for Curvibacter sp. HBC28.</title>
        <authorList>
            <person name="Le V."/>
            <person name="Ko S.-R."/>
            <person name="Ahn C.-Y."/>
            <person name="Oh H.-M."/>
        </authorList>
    </citation>
    <scope>NUCLEOTIDE SEQUENCE [LARGE SCALE GENOMIC DNA]</scope>
    <source>
        <strain evidence="2 3">HBC28</strain>
    </source>
</reference>
<comment type="caution">
    <text evidence="2">The sequence shown here is derived from an EMBL/GenBank/DDBJ whole genome shotgun (WGS) entry which is preliminary data.</text>
</comment>
<gene>
    <name evidence="2" type="ORF">PSQ39_17710</name>
</gene>
<dbReference type="RefSeq" id="WP_273928290.1">
    <property type="nucleotide sequence ID" value="NZ_JAQSIO010000008.1"/>
</dbReference>
<evidence type="ECO:0000256" key="1">
    <source>
        <dbReference type="SAM" id="MobiDB-lite"/>
    </source>
</evidence>
<protein>
    <submittedName>
        <fullName evidence="2">Aminopeptidase</fullName>
    </submittedName>
</protein>
<keyword evidence="2" id="KW-0378">Hydrolase</keyword>
<dbReference type="Pfam" id="PF10023">
    <property type="entry name" value="Aminopep"/>
    <property type="match status" value="2"/>
</dbReference>
<keyword evidence="2" id="KW-0645">Protease</keyword>
<dbReference type="PROSITE" id="PS51257">
    <property type="entry name" value="PROKAR_LIPOPROTEIN"/>
    <property type="match status" value="1"/>
</dbReference>
<evidence type="ECO:0000313" key="3">
    <source>
        <dbReference type="Proteomes" id="UP001528672"/>
    </source>
</evidence>
<organism evidence="2 3">
    <name type="scientific">Curvibacter microcysteis</name>
    <dbReference type="NCBI Taxonomy" id="3026419"/>
    <lineage>
        <taxon>Bacteria</taxon>
        <taxon>Pseudomonadati</taxon>
        <taxon>Pseudomonadota</taxon>
        <taxon>Betaproteobacteria</taxon>
        <taxon>Burkholderiales</taxon>
        <taxon>Comamonadaceae</taxon>
        <taxon>Curvibacter</taxon>
    </lineage>
</organism>
<evidence type="ECO:0000313" key="2">
    <source>
        <dbReference type="EMBL" id="MDD0816479.1"/>
    </source>
</evidence>
<keyword evidence="2" id="KW-0031">Aminopeptidase</keyword>
<feature type="region of interest" description="Disordered" evidence="1">
    <location>
        <begin position="259"/>
        <end position="300"/>
    </location>
</feature>
<dbReference type="GO" id="GO:0004177">
    <property type="term" value="F:aminopeptidase activity"/>
    <property type="evidence" value="ECO:0007669"/>
    <property type="project" value="UniProtKB-KW"/>
</dbReference>
<dbReference type="EMBL" id="JAQSIO010000008">
    <property type="protein sequence ID" value="MDD0816479.1"/>
    <property type="molecule type" value="Genomic_DNA"/>
</dbReference>
<accession>A0ABT5MKR9</accession>